<dbReference type="PROSITE" id="PS51194">
    <property type="entry name" value="HELICASE_CTER"/>
    <property type="match status" value="1"/>
</dbReference>
<keyword evidence="1" id="KW-0378">Hydrolase</keyword>
<evidence type="ECO:0000256" key="1">
    <source>
        <dbReference type="ARBA" id="ARBA00022801"/>
    </source>
</evidence>
<feature type="domain" description="SWIM-type" evidence="3">
    <location>
        <begin position="43"/>
        <end position="74"/>
    </location>
</feature>
<dbReference type="RefSeq" id="WP_039677337.1">
    <property type="nucleotide sequence ID" value="NZ_JWIY01000001.1"/>
</dbReference>
<feature type="domain" description="Helicase ATP-binding" evidence="4">
    <location>
        <begin position="597"/>
        <end position="754"/>
    </location>
</feature>
<dbReference type="GO" id="GO:0004386">
    <property type="term" value="F:helicase activity"/>
    <property type="evidence" value="ECO:0007669"/>
    <property type="project" value="UniProtKB-KW"/>
</dbReference>
<dbReference type="Proteomes" id="UP000031339">
    <property type="component" value="Unassembled WGS sequence"/>
</dbReference>
<evidence type="ECO:0000313" key="7">
    <source>
        <dbReference type="Proteomes" id="UP000031339"/>
    </source>
</evidence>
<dbReference type="STRING" id="862969.SCI_1509"/>
<evidence type="ECO:0000259" key="5">
    <source>
        <dbReference type="PROSITE" id="PS51194"/>
    </source>
</evidence>
<dbReference type="SMART" id="SM00487">
    <property type="entry name" value="DEXDc"/>
    <property type="match status" value="1"/>
</dbReference>
<dbReference type="PROSITE" id="PS50966">
    <property type="entry name" value="ZF_SWIM"/>
    <property type="match status" value="1"/>
</dbReference>
<dbReference type="Gene3D" id="3.40.50.10810">
    <property type="entry name" value="Tandem AAA-ATPase domain"/>
    <property type="match status" value="1"/>
</dbReference>
<evidence type="ECO:0000313" key="6">
    <source>
        <dbReference type="EMBL" id="KIC79025.1"/>
    </source>
</evidence>
<name>A0A0C1K7I7_STRCV</name>
<feature type="domain" description="Helicase C-terminal" evidence="5">
    <location>
        <begin position="866"/>
        <end position="1013"/>
    </location>
</feature>
<evidence type="ECO:0000259" key="3">
    <source>
        <dbReference type="PROSITE" id="PS50966"/>
    </source>
</evidence>
<organism evidence="6 7">
    <name type="scientific">Streptococcus constellatus</name>
    <dbReference type="NCBI Taxonomy" id="76860"/>
    <lineage>
        <taxon>Bacteria</taxon>
        <taxon>Bacillati</taxon>
        <taxon>Bacillota</taxon>
        <taxon>Bacilli</taxon>
        <taxon>Lactobacillales</taxon>
        <taxon>Streptococcaceae</taxon>
        <taxon>Streptococcus</taxon>
        <taxon>Streptococcus anginosus group</taxon>
    </lineage>
</organism>
<dbReference type="InterPro" id="IPR014001">
    <property type="entry name" value="Helicase_ATP-bd"/>
</dbReference>
<dbReference type="EMBL" id="JWIY01000001">
    <property type="protein sequence ID" value="KIC79025.1"/>
    <property type="molecule type" value="Genomic_DNA"/>
</dbReference>
<comment type="caution">
    <text evidence="6">The sequence shown here is derived from an EMBL/GenBank/DDBJ whole genome shotgun (WGS) entry which is preliminary data.</text>
</comment>
<dbReference type="InterPro" id="IPR000330">
    <property type="entry name" value="SNF2_N"/>
</dbReference>
<reference evidence="6 7" key="1">
    <citation type="submission" date="2014-12" db="EMBL/GenBank/DDBJ databases">
        <title>Partial genome sequence of Streptococcus constellatus KCOM 1650 (= ChDC B144).</title>
        <authorList>
            <person name="Kook J.-K."/>
            <person name="Park S.-N."/>
            <person name="Lim Y.K."/>
            <person name="Jo E."/>
        </authorList>
    </citation>
    <scope>NUCLEOTIDE SEQUENCE [LARGE SCALE GENOMIC DNA]</scope>
    <source>
        <strain evidence="6 7">KCOM 1650</strain>
    </source>
</reference>
<dbReference type="InterPro" id="IPR038718">
    <property type="entry name" value="SNF2-like_sf"/>
</dbReference>
<dbReference type="PANTHER" id="PTHR10799">
    <property type="entry name" value="SNF2/RAD54 HELICASE FAMILY"/>
    <property type="match status" value="1"/>
</dbReference>
<dbReference type="Pfam" id="PF00176">
    <property type="entry name" value="SNF2-rel_dom"/>
    <property type="match status" value="1"/>
</dbReference>
<dbReference type="CDD" id="cd18793">
    <property type="entry name" value="SF2_C_SNF"/>
    <property type="match status" value="1"/>
</dbReference>
<dbReference type="Gene3D" id="3.40.50.300">
    <property type="entry name" value="P-loop containing nucleotide triphosphate hydrolases"/>
    <property type="match status" value="1"/>
</dbReference>
<dbReference type="AlphaFoldDB" id="A0A0C1K7I7"/>
<dbReference type="InterPro" id="IPR001650">
    <property type="entry name" value="Helicase_C-like"/>
</dbReference>
<dbReference type="Pfam" id="PF00271">
    <property type="entry name" value="Helicase_C"/>
    <property type="match status" value="1"/>
</dbReference>
<dbReference type="InterPro" id="IPR007527">
    <property type="entry name" value="Znf_SWIM"/>
</dbReference>
<gene>
    <name evidence="6" type="ORF">RN79_05555</name>
</gene>
<dbReference type="InterPro" id="IPR013663">
    <property type="entry name" value="Helicase_SWF/SNF/SWI_bac"/>
</dbReference>
<dbReference type="InterPro" id="IPR049730">
    <property type="entry name" value="SNF2/RAD54-like_C"/>
</dbReference>
<keyword evidence="6" id="KW-0547">Nucleotide-binding</keyword>
<dbReference type="PROSITE" id="PS51192">
    <property type="entry name" value="HELICASE_ATP_BIND_1"/>
    <property type="match status" value="1"/>
</dbReference>
<evidence type="ECO:0000259" key="4">
    <source>
        <dbReference type="PROSITE" id="PS51192"/>
    </source>
</evidence>
<dbReference type="FunFam" id="3.40.50.300:FF:000533">
    <property type="entry name" value="Helicase, Snf2 family"/>
    <property type="match status" value="1"/>
</dbReference>
<keyword evidence="2" id="KW-0862">Zinc</keyword>
<dbReference type="Pfam" id="PF08455">
    <property type="entry name" value="SNF2_assoc"/>
    <property type="match status" value="1"/>
</dbReference>
<keyword evidence="6" id="KW-0347">Helicase</keyword>
<dbReference type="InterPro" id="IPR027417">
    <property type="entry name" value="P-loop_NTPase"/>
</dbReference>
<keyword evidence="2" id="KW-0479">Metal-binding</keyword>
<keyword evidence="6" id="KW-0067">ATP-binding</keyword>
<sequence length="1036" mass="119185">MAKLIPGKIRTEGTTLYEAGKIEILKVKDRMIYSRVENHNLRYSLDDEAIFCACDFFQKKKYCAHLAGLEYFLKNDPEGKVVLANLEEEQTTSEATQTKVSFGSLFLDKILLTEEIPVRYELSAVGQEDDYTGQFLWTLRISRLPDERSYVVRDIRAFLKIVEKGDYYQIGKHYYEKMQLAAFDEASQEVIQFLRGLVSYQQDQDTSFIFPNAARHLYFPSSLFEEGLNRLMNLPHFRLEYSLYDYDEVFFQDLHAEVGIYDFTVEENSDYFELTITEQNYKILYGGDFIFYGNHFYQLTEQQKRMIQVMRELPVDTDRKKRLQFDTSDQAKLASGLLEFHKIGSIHAPESLVIHTFTPLFNFELLESKKISLKIQFDYGTRIVASRLELEKLPFASDFQLEQKVFQQALSAGFEANFVSKRPPLQPQELYSFFTSTLPRFKRLGKVIVSENLAALYQVERPTISIQTNGGLLDIGFDFTSIDQAEVDDALAALFSTNDYFISKSGKVLVFDEETKRVSKTLQDLRAKKGKNGIFQTQRIAAYQLSELFKCQEKVSFSEEFRHLAFDLTHPEEFTLPPLKVEATLRDYQETGVKWISMLDRYGFGGILADDMGLGKTLQTIAFLSSRLKKETNVLILAPSSLIYNWLDEFAKFAPDIDAAVIYGLKSIRDNLIAESHQVMITSYASFRQDVEEYSQLNFDYLFLDEAQVMKNAQTKIAHHLRNFEVKNTFALSGTPIENNLSELWSIFQIVLPGLLPSKKNFLKLPAETVARFIKPFVMRRKKEDVLQELPELIEVSYRNELADSQKAIYLAQLKQMQERVLTSTDEELNRSKMEILSGLMRLRQICDTPTLFMEDYHGESGKLESLLELLEQIQIGSHRVLIFSQFRGMLDIIEKELKKMKMETFKITGSTPAKERQEMTNAFNNGEGDAFLISLKAGGVGLNLTGADTVILVDLWWNPAVESQAIGRAHRMGQERNVEVYRLITRGTIEEKIQELQESKRHLVSTILDGTESRSSLTVAEIREILGISTETLEK</sequence>
<accession>A0A0C1K7I7</accession>
<dbReference type="GO" id="GO:0008270">
    <property type="term" value="F:zinc ion binding"/>
    <property type="evidence" value="ECO:0007669"/>
    <property type="project" value="UniProtKB-KW"/>
</dbReference>
<evidence type="ECO:0000256" key="2">
    <source>
        <dbReference type="PROSITE-ProRule" id="PRU00325"/>
    </source>
</evidence>
<proteinExistence type="predicted"/>
<dbReference type="OrthoDB" id="9760715at2"/>
<dbReference type="GO" id="GO:0016787">
    <property type="term" value="F:hydrolase activity"/>
    <property type="evidence" value="ECO:0007669"/>
    <property type="project" value="UniProtKB-KW"/>
</dbReference>
<dbReference type="SUPFAM" id="SSF52540">
    <property type="entry name" value="P-loop containing nucleoside triphosphate hydrolases"/>
    <property type="match status" value="2"/>
</dbReference>
<protein>
    <submittedName>
        <fullName evidence="6">RNA helicase</fullName>
    </submittedName>
</protein>
<dbReference type="eggNOG" id="COG0553">
    <property type="taxonomic scope" value="Bacteria"/>
</dbReference>
<dbReference type="SMART" id="SM00490">
    <property type="entry name" value="HELICc"/>
    <property type="match status" value="1"/>
</dbReference>
<dbReference type="GO" id="GO:0005524">
    <property type="term" value="F:ATP binding"/>
    <property type="evidence" value="ECO:0007669"/>
    <property type="project" value="InterPro"/>
</dbReference>
<keyword evidence="2" id="KW-0863">Zinc-finger</keyword>